<evidence type="ECO:0000256" key="1">
    <source>
        <dbReference type="SAM" id="SignalP"/>
    </source>
</evidence>
<dbReference type="GO" id="GO:0022829">
    <property type="term" value="F:wide pore channel activity"/>
    <property type="evidence" value="ECO:0007669"/>
    <property type="project" value="TreeGrafter"/>
</dbReference>
<evidence type="ECO:0000313" key="3">
    <source>
        <dbReference type="EMBL" id="KAG7489592.1"/>
    </source>
</evidence>
<dbReference type="Proteomes" id="UP000693946">
    <property type="component" value="Linkage Group LG5"/>
</dbReference>
<dbReference type="GO" id="GO:0016020">
    <property type="term" value="C:membrane"/>
    <property type="evidence" value="ECO:0007669"/>
    <property type="project" value="TreeGrafter"/>
</dbReference>
<dbReference type="InterPro" id="IPR052784">
    <property type="entry name" value="Perforin-1_pore-forming"/>
</dbReference>
<dbReference type="Pfam" id="PF00168">
    <property type="entry name" value="C2"/>
    <property type="match status" value="1"/>
</dbReference>
<keyword evidence="1" id="KW-0732">Signal</keyword>
<evidence type="ECO:0000313" key="4">
    <source>
        <dbReference type="Proteomes" id="UP000693946"/>
    </source>
</evidence>
<organism evidence="3 4">
    <name type="scientific">Solea senegalensis</name>
    <name type="common">Senegalese sole</name>
    <dbReference type="NCBI Taxonomy" id="28829"/>
    <lineage>
        <taxon>Eukaryota</taxon>
        <taxon>Metazoa</taxon>
        <taxon>Chordata</taxon>
        <taxon>Craniata</taxon>
        <taxon>Vertebrata</taxon>
        <taxon>Euteleostomi</taxon>
        <taxon>Actinopterygii</taxon>
        <taxon>Neopterygii</taxon>
        <taxon>Teleostei</taxon>
        <taxon>Neoteleostei</taxon>
        <taxon>Acanthomorphata</taxon>
        <taxon>Carangaria</taxon>
        <taxon>Pleuronectiformes</taxon>
        <taxon>Pleuronectoidei</taxon>
        <taxon>Soleidae</taxon>
        <taxon>Solea</taxon>
    </lineage>
</organism>
<comment type="caution">
    <text evidence="3">The sequence shown here is derived from an EMBL/GenBank/DDBJ whole genome shotgun (WGS) entry which is preliminary data.</text>
</comment>
<dbReference type="EMBL" id="JAGKHQ010000017">
    <property type="protein sequence ID" value="KAG7489592.1"/>
    <property type="molecule type" value="Genomic_DNA"/>
</dbReference>
<dbReference type="PANTHER" id="PTHR46096">
    <property type="entry name" value="PERFORIN-1"/>
    <property type="match status" value="1"/>
</dbReference>
<dbReference type="PROSITE" id="PS50004">
    <property type="entry name" value="C2"/>
    <property type="match status" value="1"/>
</dbReference>
<dbReference type="GO" id="GO:0001913">
    <property type="term" value="P:T cell mediated cytotoxicity"/>
    <property type="evidence" value="ECO:0007669"/>
    <property type="project" value="TreeGrafter"/>
</dbReference>
<dbReference type="InterPro" id="IPR000008">
    <property type="entry name" value="C2_dom"/>
</dbReference>
<dbReference type="AlphaFoldDB" id="A0AAV6QFP6"/>
<dbReference type="GO" id="GO:0001771">
    <property type="term" value="P:immunological synapse formation"/>
    <property type="evidence" value="ECO:0007669"/>
    <property type="project" value="TreeGrafter"/>
</dbReference>
<protein>
    <submittedName>
        <fullName evidence="3">Perforin-1-like</fullName>
    </submittedName>
</protein>
<accession>A0AAV6QFP6</accession>
<feature type="chain" id="PRO_5043675299" evidence="1">
    <location>
        <begin position="21"/>
        <end position="128"/>
    </location>
</feature>
<keyword evidence="4" id="KW-1185">Reference proteome</keyword>
<feature type="signal peptide" evidence="1">
    <location>
        <begin position="1"/>
        <end position="20"/>
    </location>
</feature>
<evidence type="ECO:0000259" key="2">
    <source>
        <dbReference type="PROSITE" id="PS50004"/>
    </source>
</evidence>
<dbReference type="SMART" id="SM00239">
    <property type="entry name" value="C2"/>
    <property type="match status" value="1"/>
</dbReference>
<name>A0AAV6QFP6_SOLSE</name>
<dbReference type="CDD" id="cd00030">
    <property type="entry name" value="C2"/>
    <property type="match status" value="1"/>
</dbReference>
<dbReference type="PANTHER" id="PTHR46096:SF1">
    <property type="entry name" value="PERFORIN 1.5"/>
    <property type="match status" value="1"/>
</dbReference>
<reference evidence="3 4" key="1">
    <citation type="journal article" date="2021" name="Sci. Rep.">
        <title>Chromosome anchoring in Senegalese sole (Solea senegalensis) reveals sex-associated markers and genome rearrangements in flatfish.</title>
        <authorList>
            <person name="Guerrero-Cozar I."/>
            <person name="Gomez-Garrido J."/>
            <person name="Berbel C."/>
            <person name="Martinez-Blanch J.F."/>
            <person name="Alioto T."/>
            <person name="Claros M.G."/>
            <person name="Gagnaire P.A."/>
            <person name="Manchado M."/>
        </authorList>
    </citation>
    <scope>NUCLEOTIDE SEQUENCE [LARGE SCALE GENOMIC DNA]</scope>
    <source>
        <strain evidence="3">Sse05_10M</strain>
    </source>
</reference>
<sequence>MASSLPILMLLLCSLTVAEGELKVYDLYAEFLPFDWFGTTDGFVKVYSNMESVGDTSVQANDMNPAWDEEFSYPNAKEGDILTLEVFDDDVVYDDFLGNCEEIILPGNYSNFCSLLRGGVLHYTYSFI</sequence>
<feature type="domain" description="C2" evidence="2">
    <location>
        <begin position="2"/>
        <end position="125"/>
    </location>
</feature>
<proteinExistence type="predicted"/>
<gene>
    <name evidence="3" type="ORF">JOB18_015645</name>
</gene>
<dbReference type="GO" id="GO:0051607">
    <property type="term" value="P:defense response to virus"/>
    <property type="evidence" value="ECO:0007669"/>
    <property type="project" value="TreeGrafter"/>
</dbReference>